<dbReference type="EMBL" id="PEOG01000039">
    <property type="protein sequence ID" value="PIM52345.1"/>
    <property type="molecule type" value="Genomic_DNA"/>
</dbReference>
<accession>A0A2G9C7K2</accession>
<name>A0A2G9C7K2_9BURK</name>
<evidence type="ECO:0008006" key="3">
    <source>
        <dbReference type="Google" id="ProtNLM"/>
    </source>
</evidence>
<dbReference type="Proteomes" id="UP000231501">
    <property type="component" value="Unassembled WGS sequence"/>
</dbReference>
<organism evidence="1 2">
    <name type="scientific">Roseateles chitinivorans</name>
    <dbReference type="NCBI Taxonomy" id="2917965"/>
    <lineage>
        <taxon>Bacteria</taxon>
        <taxon>Pseudomonadati</taxon>
        <taxon>Pseudomonadota</taxon>
        <taxon>Betaproteobacteria</taxon>
        <taxon>Burkholderiales</taxon>
        <taxon>Sphaerotilaceae</taxon>
        <taxon>Roseateles</taxon>
    </lineage>
</organism>
<protein>
    <recommendedName>
        <fullName evidence="3">DUF2938 domain-containing protein</fullName>
    </recommendedName>
</protein>
<gene>
    <name evidence="1" type="ORF">CS062_14945</name>
</gene>
<evidence type="ECO:0000313" key="1">
    <source>
        <dbReference type="EMBL" id="PIM52345.1"/>
    </source>
</evidence>
<dbReference type="AlphaFoldDB" id="A0A2G9C7K2"/>
<evidence type="ECO:0000313" key="2">
    <source>
        <dbReference type="Proteomes" id="UP000231501"/>
    </source>
</evidence>
<keyword evidence="2" id="KW-1185">Reference proteome</keyword>
<proteinExistence type="predicted"/>
<comment type="caution">
    <text evidence="1">The sequence shown here is derived from an EMBL/GenBank/DDBJ whole genome shotgun (WGS) entry which is preliminary data.</text>
</comment>
<dbReference type="RefSeq" id="WP_099862421.1">
    <property type="nucleotide sequence ID" value="NZ_PEOG01000039.1"/>
</dbReference>
<dbReference type="OrthoDB" id="288267at2"/>
<sequence length="161" mass="17068">MHHFSPRSLRTADLIRESLIAGLASGLLSAAAVAWGSRAGGHRAVAGLNAPSHWLWGDEALESDACNLRHTGVGVATHVASALFWGGIYALMRGWHRRPTPLNAATDAVILTGAAVVTDYLLVPRRLTPGFEARLTPRRLGIVYLALASGLVLGALCSERD</sequence>
<reference evidence="1 2" key="1">
    <citation type="submission" date="2017-11" db="EMBL/GenBank/DDBJ databases">
        <title>Draft genome sequence of Mitsuaria sp. HWN-4.</title>
        <authorList>
            <person name="Gundlapally S.R."/>
        </authorList>
    </citation>
    <scope>NUCLEOTIDE SEQUENCE [LARGE SCALE GENOMIC DNA]</scope>
    <source>
        <strain evidence="1 2">HWN-4</strain>
    </source>
</reference>